<accession>A0ACD5B3N7</accession>
<name>A0ACD5B3N7_9PSEU</name>
<evidence type="ECO:0000313" key="2">
    <source>
        <dbReference type="Proteomes" id="UP001456344"/>
    </source>
</evidence>
<evidence type="ECO:0000313" key="1">
    <source>
        <dbReference type="EMBL" id="WYW13930.1"/>
    </source>
</evidence>
<protein>
    <submittedName>
        <fullName evidence="1">Acyltransferase family protein</fullName>
        <ecNumber evidence="1">2.3.1.-</ecNumber>
    </submittedName>
</protein>
<dbReference type="Proteomes" id="UP001456344">
    <property type="component" value="Chromosome"/>
</dbReference>
<keyword evidence="1" id="KW-0012">Acyltransferase</keyword>
<proteinExistence type="predicted"/>
<keyword evidence="1" id="KW-0808">Transferase</keyword>
<sequence>MAALSRAAVAMGQGVAMALAQVEETVPLRPAPAEPRVQRPDIQGLRALAVGLVIVYHLRPEWLPGGFVGVDVFFVISGYLIIGTLAGELRRTGTIRLREFYARRIRRLLPAASVVLLSTVLVTWLVLPISRWPAIMSDVLTSALNVQNWALAAQSADYAHATAAASPVQHFWSLSVEEQFYLVIPLVLLVCARLAHRAGPKAARHAVTAVAIVTAASFVFSVVYSELDHGRAYFVTPTRMWELGLGGLAAMTVHRIRLKVGVRLLVGWSGMVAVVVSSFVLTTAMAFPGYVALLPTLGTVGLLLAGVVAADQRVARPEVALVLGLQPLRYVGDISYSLYLWHWPVIVVVLQLAGSSELTRRQAVGAFVLSLALAMVSKHVVEDAFRGGRTARPPFRRRAPRLRSAYLLGAALVAATTVVATVPWQYASAELDRLASAIGLDESHPGALALDRDNPRPAPEGVPLIPDPAVAGRDWPLQDQTVNCTSYDIENWPPTGDECTYGTATAPKTLVLVGDSHAAMFSTVFARFVREHPEWRVKMMLRNGCPFTAVAPAGLTVCSDQNERELAGILAMKPDLVVTSAMSPESYDKDLKWRWESRARTVDGYESLLRRISDAGIRSGVIRDVPRPAKNTPRCLESNPGRHANCDTAVGDAFGRDKDPLVEAAERVPRTTVVDLTPWLCVGDVCPAVIGNVVVYRDNHLTDSYVRTLYGPLTAGLGLG</sequence>
<dbReference type="EMBL" id="CP150484">
    <property type="protein sequence ID" value="WYW13930.1"/>
    <property type="molecule type" value="Genomic_DNA"/>
</dbReference>
<keyword evidence="2" id="KW-1185">Reference proteome</keyword>
<reference evidence="1" key="1">
    <citation type="submission" date="2023-10" db="EMBL/GenBank/DDBJ databases">
        <title>Whole genome sequencing of actinobacterial strain Amycolatopsis sp. (BCA-696) identifies the underlying plant growth-promoting genes.</title>
        <authorList>
            <person name="Gandham P."/>
            <person name="Vadla N."/>
            <person name="Saji A."/>
            <person name="Srinivas V."/>
            <person name="Ruperao P."/>
            <person name="Selvanayagam S."/>
            <person name="Saxena R.K."/>
            <person name="Rathore A."/>
            <person name="Gopalakrishnan S."/>
            <person name="Thakur V."/>
        </authorList>
    </citation>
    <scope>NUCLEOTIDE SEQUENCE</scope>
    <source>
        <strain evidence="1">BCA-696</strain>
    </source>
</reference>
<gene>
    <name evidence="1" type="ORF">LCL61_00015</name>
</gene>
<organism evidence="1 2">
    <name type="scientific">Amycolatopsis coloradensis</name>
    <dbReference type="NCBI Taxonomy" id="76021"/>
    <lineage>
        <taxon>Bacteria</taxon>
        <taxon>Bacillati</taxon>
        <taxon>Actinomycetota</taxon>
        <taxon>Actinomycetes</taxon>
        <taxon>Pseudonocardiales</taxon>
        <taxon>Pseudonocardiaceae</taxon>
        <taxon>Amycolatopsis</taxon>
    </lineage>
</organism>
<dbReference type="EC" id="2.3.1.-" evidence="1"/>